<dbReference type="PANTHER" id="PTHR46116:SF41">
    <property type="entry name" value="UBIQUITIN-CONJUGATING ENZYME E2 25-RELATED"/>
    <property type="match status" value="1"/>
</dbReference>
<gene>
    <name evidence="3" type="ORF">LSALG_LOCUS42145</name>
</gene>
<keyword evidence="1" id="KW-0808">Transferase</keyword>
<dbReference type="Gene3D" id="3.10.110.10">
    <property type="entry name" value="Ubiquitin Conjugating Enzyme"/>
    <property type="match status" value="1"/>
</dbReference>
<sequence>MELPDTIFVRVYESSMDLLRAVIKGAEGTPYHDVSELLSVLMIEKLEGKGTNAERLAALEGAVNQVLDASEAHRLEVATQMQVLTKAVSELTEAIKGPKKKHKKS</sequence>
<name>A0AA36A3E4_LACSI</name>
<accession>A0AA36A3E4</accession>
<organism evidence="3 4">
    <name type="scientific">Lactuca saligna</name>
    <name type="common">Willowleaf lettuce</name>
    <dbReference type="NCBI Taxonomy" id="75948"/>
    <lineage>
        <taxon>Eukaryota</taxon>
        <taxon>Viridiplantae</taxon>
        <taxon>Streptophyta</taxon>
        <taxon>Embryophyta</taxon>
        <taxon>Tracheophyta</taxon>
        <taxon>Spermatophyta</taxon>
        <taxon>Magnoliopsida</taxon>
        <taxon>eudicotyledons</taxon>
        <taxon>Gunneridae</taxon>
        <taxon>Pentapetalae</taxon>
        <taxon>asterids</taxon>
        <taxon>campanulids</taxon>
        <taxon>Asterales</taxon>
        <taxon>Asteraceae</taxon>
        <taxon>Cichorioideae</taxon>
        <taxon>Cichorieae</taxon>
        <taxon>Lactucinae</taxon>
        <taxon>Lactuca</taxon>
    </lineage>
</organism>
<evidence type="ECO:0000256" key="1">
    <source>
        <dbReference type="ARBA" id="ARBA00022679"/>
    </source>
</evidence>
<evidence type="ECO:0000256" key="2">
    <source>
        <dbReference type="ARBA" id="ARBA00022786"/>
    </source>
</evidence>
<keyword evidence="4" id="KW-1185">Reference proteome</keyword>
<evidence type="ECO:0000313" key="4">
    <source>
        <dbReference type="Proteomes" id="UP001177003"/>
    </source>
</evidence>
<dbReference type="AlphaFoldDB" id="A0AA36A3E4"/>
<dbReference type="Proteomes" id="UP001177003">
    <property type="component" value="Chromosome 9"/>
</dbReference>
<protein>
    <recommendedName>
        <fullName evidence="5">Cell division protein ZapA</fullName>
    </recommendedName>
</protein>
<evidence type="ECO:0000313" key="3">
    <source>
        <dbReference type="EMBL" id="CAI9303728.1"/>
    </source>
</evidence>
<dbReference type="PANTHER" id="PTHR46116">
    <property type="entry name" value="(E3-INDEPENDENT) E2 UBIQUITIN-CONJUGATING ENZYME"/>
    <property type="match status" value="1"/>
</dbReference>
<evidence type="ECO:0008006" key="5">
    <source>
        <dbReference type="Google" id="ProtNLM"/>
    </source>
</evidence>
<proteinExistence type="predicted"/>
<dbReference type="GO" id="GO:0061631">
    <property type="term" value="F:ubiquitin conjugating enzyme activity"/>
    <property type="evidence" value="ECO:0007669"/>
    <property type="project" value="TreeGrafter"/>
</dbReference>
<dbReference type="InterPro" id="IPR016135">
    <property type="entry name" value="UBQ-conjugating_enzyme/RWD"/>
</dbReference>
<keyword evidence="2" id="KW-0833">Ubl conjugation pathway</keyword>
<dbReference type="EMBL" id="OX465085">
    <property type="protein sequence ID" value="CAI9303728.1"/>
    <property type="molecule type" value="Genomic_DNA"/>
</dbReference>
<reference evidence="3" key="1">
    <citation type="submission" date="2023-04" db="EMBL/GenBank/DDBJ databases">
        <authorList>
            <person name="Vijverberg K."/>
            <person name="Xiong W."/>
            <person name="Schranz E."/>
        </authorList>
    </citation>
    <scope>NUCLEOTIDE SEQUENCE</scope>
</reference>